<evidence type="ECO:0000313" key="2">
    <source>
        <dbReference type="Proteomes" id="UP000004828"/>
    </source>
</evidence>
<proteinExistence type="predicted"/>
<sequence>MDRTLAVSMSLCASFSIAHILDFWDRIDKIKELEMEEYYE</sequence>
<dbReference type="AlphaFoldDB" id="C7G827"/>
<organism evidence="1 2">
    <name type="scientific">Roseburia intestinalis L1-82</name>
    <dbReference type="NCBI Taxonomy" id="536231"/>
    <lineage>
        <taxon>Bacteria</taxon>
        <taxon>Bacillati</taxon>
        <taxon>Bacillota</taxon>
        <taxon>Clostridia</taxon>
        <taxon>Lachnospirales</taxon>
        <taxon>Lachnospiraceae</taxon>
        <taxon>Roseburia</taxon>
    </lineage>
</organism>
<evidence type="ECO:0000313" key="1">
    <source>
        <dbReference type="EMBL" id="EEV02024.1"/>
    </source>
</evidence>
<dbReference type="Proteomes" id="UP000004828">
    <property type="component" value="Unassembled WGS sequence"/>
</dbReference>
<comment type="caution">
    <text evidence="1">The sequence shown here is derived from an EMBL/GenBank/DDBJ whole genome shotgun (WGS) entry which is preliminary data.</text>
</comment>
<dbReference type="HOGENOM" id="CLU_3295882_0_0_9"/>
<dbReference type="EMBL" id="ABYJ02000049">
    <property type="protein sequence ID" value="EEV02024.1"/>
    <property type="molecule type" value="Genomic_DNA"/>
</dbReference>
<name>C7G827_9FIRM</name>
<protein>
    <submittedName>
        <fullName evidence="1">Uncharacterized protein</fullName>
    </submittedName>
</protein>
<accession>C7G827</accession>
<reference evidence="1 2" key="1">
    <citation type="submission" date="2009-08" db="EMBL/GenBank/DDBJ databases">
        <authorList>
            <person name="Weinstock G."/>
            <person name="Sodergren E."/>
            <person name="Clifton S."/>
            <person name="Fulton L."/>
            <person name="Fulton B."/>
            <person name="Courtney L."/>
            <person name="Fronick C."/>
            <person name="Harrison M."/>
            <person name="Strong C."/>
            <person name="Farmer C."/>
            <person name="Delahaunty K."/>
            <person name="Markovic C."/>
            <person name="Hall O."/>
            <person name="Minx P."/>
            <person name="Tomlinson C."/>
            <person name="Mitreva M."/>
            <person name="Nelson J."/>
            <person name="Hou S."/>
            <person name="Wollam A."/>
            <person name="Pepin K.H."/>
            <person name="Johnson M."/>
            <person name="Bhonagiri V."/>
            <person name="Nash W.E."/>
            <person name="Warren W."/>
            <person name="Chinwalla A."/>
            <person name="Mardis E.R."/>
            <person name="Wilson R.K."/>
        </authorList>
    </citation>
    <scope>NUCLEOTIDE SEQUENCE [LARGE SCALE GENOMIC DNA]</scope>
    <source>
        <strain evidence="1 2">L1-82</strain>
    </source>
</reference>
<gene>
    <name evidence="1" type="ORF">ROSINTL182_06051</name>
</gene>